<keyword evidence="3 6" id="KW-0808">Transferase</keyword>
<feature type="coiled-coil region" evidence="5">
    <location>
        <begin position="213"/>
        <end position="244"/>
    </location>
</feature>
<dbReference type="Gene3D" id="1.25.40.120">
    <property type="entry name" value="Protein prenylyltransferase"/>
    <property type="match status" value="1"/>
</dbReference>
<evidence type="ECO:0000256" key="3">
    <source>
        <dbReference type="ARBA" id="ARBA00022679"/>
    </source>
</evidence>
<dbReference type="GO" id="GO:0008318">
    <property type="term" value="F:protein prenyltransferase activity"/>
    <property type="evidence" value="ECO:0007669"/>
    <property type="project" value="InterPro"/>
</dbReference>
<evidence type="ECO:0000256" key="4">
    <source>
        <dbReference type="ARBA" id="ARBA00022737"/>
    </source>
</evidence>
<dbReference type="Pfam" id="PF01239">
    <property type="entry name" value="PPTA"/>
    <property type="match status" value="3"/>
</dbReference>
<protein>
    <submittedName>
        <fullName evidence="6">Protein prenylyltransferase</fullName>
    </submittedName>
</protein>
<keyword evidence="4" id="KW-0677">Repeat</keyword>
<dbReference type="InterPro" id="IPR002088">
    <property type="entry name" value="Prenyl_trans_a"/>
</dbReference>
<dbReference type="EMBL" id="MCOG01000143">
    <property type="protein sequence ID" value="ORY37354.1"/>
    <property type="molecule type" value="Genomic_DNA"/>
</dbReference>
<proteinExistence type="inferred from homology"/>
<reference evidence="6 7" key="1">
    <citation type="submission" date="2016-08" db="EMBL/GenBank/DDBJ databases">
        <title>A Parts List for Fungal Cellulosomes Revealed by Comparative Genomics.</title>
        <authorList>
            <consortium name="DOE Joint Genome Institute"/>
            <person name="Haitjema C.H."/>
            <person name="Gilmore S.P."/>
            <person name="Henske J.K."/>
            <person name="Solomon K.V."/>
            <person name="De Groot R."/>
            <person name="Kuo A."/>
            <person name="Mondo S.J."/>
            <person name="Salamov A.A."/>
            <person name="Labutti K."/>
            <person name="Zhao Z."/>
            <person name="Chiniquy J."/>
            <person name="Barry K."/>
            <person name="Brewer H.M."/>
            <person name="Purvine S.O."/>
            <person name="Wright A.T."/>
            <person name="Boxma B."/>
            <person name="Van Alen T."/>
            <person name="Hackstein J.H."/>
            <person name="Baker S.E."/>
            <person name="Grigoriev I.V."/>
            <person name="O'Malley M.A."/>
        </authorList>
    </citation>
    <scope>NUCLEOTIDE SEQUENCE [LARGE SCALE GENOMIC DNA]</scope>
    <source>
        <strain evidence="6 7">G1</strain>
    </source>
</reference>
<dbReference type="Proteomes" id="UP000193920">
    <property type="component" value="Unassembled WGS sequence"/>
</dbReference>
<keyword evidence="7" id="KW-1185">Reference proteome</keyword>
<evidence type="ECO:0000256" key="5">
    <source>
        <dbReference type="SAM" id="Coils"/>
    </source>
</evidence>
<comment type="caution">
    <text evidence="6">The sequence shown here is derived from an EMBL/GenBank/DDBJ whole genome shotgun (WGS) entry which is preliminary data.</text>
</comment>
<organism evidence="6 7">
    <name type="scientific">Neocallimastix californiae</name>
    <dbReference type="NCBI Taxonomy" id="1754190"/>
    <lineage>
        <taxon>Eukaryota</taxon>
        <taxon>Fungi</taxon>
        <taxon>Fungi incertae sedis</taxon>
        <taxon>Chytridiomycota</taxon>
        <taxon>Chytridiomycota incertae sedis</taxon>
        <taxon>Neocallimastigomycetes</taxon>
        <taxon>Neocallimastigales</taxon>
        <taxon>Neocallimastigaceae</taxon>
        <taxon>Neocallimastix</taxon>
    </lineage>
</organism>
<evidence type="ECO:0000256" key="1">
    <source>
        <dbReference type="ARBA" id="ARBA00006734"/>
    </source>
</evidence>
<gene>
    <name evidence="6" type="ORF">LY90DRAFT_672869</name>
</gene>
<evidence type="ECO:0000313" key="6">
    <source>
        <dbReference type="EMBL" id="ORY37354.1"/>
    </source>
</evidence>
<dbReference type="PANTHER" id="PTHR11129">
    <property type="entry name" value="PROTEIN FARNESYLTRANSFERASE ALPHA SUBUNIT/RAB GERANYLGERANYL TRANSFERASE ALPHA SUBUNIT"/>
    <property type="match status" value="1"/>
</dbReference>
<name>A0A1Y2BRJ8_9FUNG</name>
<keyword evidence="2" id="KW-0637">Prenyltransferase</keyword>
<dbReference type="GO" id="GO:0005737">
    <property type="term" value="C:cytoplasm"/>
    <property type="evidence" value="ECO:0007669"/>
    <property type="project" value="TreeGrafter"/>
</dbReference>
<dbReference type="STRING" id="1754190.A0A1Y2BRJ8"/>
<dbReference type="AlphaFoldDB" id="A0A1Y2BRJ8"/>
<comment type="similarity">
    <text evidence="1">Belongs to the protein prenyltransferase subunit alpha family.</text>
</comment>
<keyword evidence="5" id="KW-0175">Coiled coil</keyword>
<accession>A0A1Y2BRJ8</accession>
<dbReference type="PROSITE" id="PS51147">
    <property type="entry name" value="PFTA"/>
    <property type="match status" value="1"/>
</dbReference>
<sequence>MDVESIYTTLKNIISKENIVEVSFVPTLGEDNYKPFLFIENCLGIPFPIVPKTLEYLKKTFVALRKNIELNYKELNYCTQSILLINGEYITAWNERKKLMQLGYIKPKYDLELTKLCLTKHPKSSNLWYHRQWILKNYKDLIQFKNEYDIIEKAINRYATNYFAWNHKNWLLDYMNKTELKEEFKAMENKIYKFISDHAGWNHLFVILRNIIISLSKEEKDEDKKELETLIQEHRLLVRKYMKEFPSHETIWYYLRLLTGLIDQYKQQIYTDVDKDLQSFYDNEITFLQEEYLNENNPNTLLVEEKYALQYKLWLSLIFNNQKRKEDDSNLIMEIKSYQCMTEDTSIDYLMDIINNNKKNKLNK</sequence>
<dbReference type="OrthoDB" id="1924260at2759"/>
<evidence type="ECO:0000256" key="2">
    <source>
        <dbReference type="ARBA" id="ARBA00022602"/>
    </source>
</evidence>
<dbReference type="PANTHER" id="PTHR11129:SF3">
    <property type="entry name" value="PROTEIN PRENYLTRANSFERASE ALPHA SUBUNIT REPEAT-CONTAINING PROTEIN 1"/>
    <property type="match status" value="1"/>
</dbReference>
<dbReference type="SUPFAM" id="SSF48439">
    <property type="entry name" value="Protein prenylyltransferase"/>
    <property type="match status" value="1"/>
</dbReference>
<evidence type="ECO:0000313" key="7">
    <source>
        <dbReference type="Proteomes" id="UP000193920"/>
    </source>
</evidence>